<feature type="transmembrane region" description="Helical" evidence="9">
    <location>
        <begin position="238"/>
        <end position="258"/>
    </location>
</feature>
<dbReference type="InterPro" id="IPR039653">
    <property type="entry name" value="Prenyltransferase"/>
</dbReference>
<dbReference type="CDD" id="cd13959">
    <property type="entry name" value="PT_UbiA_COQ2"/>
    <property type="match status" value="1"/>
</dbReference>
<keyword evidence="4" id="KW-1003">Cell membrane</keyword>
<evidence type="ECO:0000256" key="8">
    <source>
        <dbReference type="ARBA" id="ARBA00023136"/>
    </source>
</evidence>
<feature type="transmembrane region" description="Helical" evidence="9">
    <location>
        <begin position="92"/>
        <end position="115"/>
    </location>
</feature>
<keyword evidence="5" id="KW-0808">Transferase</keyword>
<dbReference type="PROSITE" id="PS00943">
    <property type="entry name" value="UBIA"/>
    <property type="match status" value="1"/>
</dbReference>
<dbReference type="EMBL" id="CP110343">
    <property type="protein sequence ID" value="WPX97992.1"/>
    <property type="molecule type" value="Genomic_DNA"/>
</dbReference>
<keyword evidence="6 9" id="KW-0812">Transmembrane</keyword>
<proteinExistence type="inferred from homology"/>
<evidence type="ECO:0000256" key="4">
    <source>
        <dbReference type="ARBA" id="ARBA00022475"/>
    </source>
</evidence>
<evidence type="ECO:0000256" key="9">
    <source>
        <dbReference type="SAM" id="Phobius"/>
    </source>
</evidence>
<dbReference type="Pfam" id="PF01040">
    <property type="entry name" value="UbiA"/>
    <property type="match status" value="1"/>
</dbReference>
<comment type="subcellular location">
    <subcellularLocation>
        <location evidence="2">Membrane</location>
        <topology evidence="2">Multi-pass membrane protein</topology>
    </subcellularLocation>
</comment>
<feature type="transmembrane region" description="Helical" evidence="9">
    <location>
        <begin position="46"/>
        <end position="71"/>
    </location>
</feature>
<reference evidence="10" key="1">
    <citation type="submission" date="2022-10" db="EMBL/GenBank/DDBJ databases">
        <title>Host association and intracellularity evolved multiple times independently in the Rickettsiales.</title>
        <authorList>
            <person name="Castelli M."/>
            <person name="Nardi T."/>
            <person name="Gammuto L."/>
            <person name="Bellinzona G."/>
            <person name="Sabaneyeva E."/>
            <person name="Potekhin A."/>
            <person name="Serra V."/>
            <person name="Petroni G."/>
            <person name="Sassera D."/>
        </authorList>
    </citation>
    <scope>NUCLEOTIDE SEQUENCE [LARGE SCALE GENOMIC DNA]</scope>
    <source>
        <strain evidence="10">US_Bl 11III1</strain>
    </source>
</reference>
<evidence type="ECO:0000256" key="6">
    <source>
        <dbReference type="ARBA" id="ARBA00022692"/>
    </source>
</evidence>
<dbReference type="InterPro" id="IPR000537">
    <property type="entry name" value="UbiA_prenyltransferase"/>
</dbReference>
<feature type="transmembrane region" description="Helical" evidence="9">
    <location>
        <begin position="167"/>
        <end position="190"/>
    </location>
</feature>
<dbReference type="Proteomes" id="UP001325140">
    <property type="component" value="Chromosome"/>
</dbReference>
<evidence type="ECO:0000256" key="7">
    <source>
        <dbReference type="ARBA" id="ARBA00022989"/>
    </source>
</evidence>
<dbReference type="Gene3D" id="1.20.120.1780">
    <property type="entry name" value="UbiA prenyltransferase"/>
    <property type="match status" value="1"/>
</dbReference>
<dbReference type="InterPro" id="IPR044878">
    <property type="entry name" value="UbiA_sf"/>
</dbReference>
<gene>
    <name evidence="10" type="ORF">Fokcrypt_00519</name>
</gene>
<feature type="transmembrane region" description="Helical" evidence="9">
    <location>
        <begin position="23"/>
        <end position="40"/>
    </location>
</feature>
<keyword evidence="11" id="KW-1185">Reference proteome</keyword>
<evidence type="ECO:0000313" key="11">
    <source>
        <dbReference type="Proteomes" id="UP001325140"/>
    </source>
</evidence>
<keyword evidence="7 9" id="KW-1133">Transmembrane helix</keyword>
<feature type="transmembrane region" description="Helical" evidence="9">
    <location>
        <begin position="143"/>
        <end position="161"/>
    </location>
</feature>
<dbReference type="InterPro" id="IPR030470">
    <property type="entry name" value="UbiA_prenylTrfase_CS"/>
</dbReference>
<evidence type="ECO:0000256" key="1">
    <source>
        <dbReference type="ARBA" id="ARBA00001946"/>
    </source>
</evidence>
<evidence type="ECO:0000256" key="5">
    <source>
        <dbReference type="ARBA" id="ARBA00022679"/>
    </source>
</evidence>
<protein>
    <submittedName>
        <fullName evidence="10">4-hydroxybenzoate octaprenyltransferase</fullName>
    </submittedName>
</protein>
<dbReference type="PANTHER" id="PTHR11048">
    <property type="entry name" value="PRENYLTRANSFERASES"/>
    <property type="match status" value="1"/>
</dbReference>
<evidence type="ECO:0000256" key="3">
    <source>
        <dbReference type="ARBA" id="ARBA00005985"/>
    </source>
</evidence>
<evidence type="ECO:0000256" key="2">
    <source>
        <dbReference type="ARBA" id="ARBA00004141"/>
    </source>
</evidence>
<keyword evidence="8 9" id="KW-0472">Membrane</keyword>
<accession>A0ABZ0UQ26</accession>
<sequence length="298" mass="34077">MLCKRFNNVITELLYLSRLNKPIPILLLLLPIWWVLIIVYKFIVDFWFYFLILTLGGILSRTIGCIINDIIDRKYDSLVKRTSKRPLAKNSIKMEYAITYLLLLCVVGVLLTFLLPSKCRYIIYIAFLLMCIYPYMKRITNYAQVVLGITFNMGIPVAFGLSNYNNLIVQCSVYVAAALWTIGYDTVYGLQDVDDDKKIGLGSIAVRFQKTTPEVIWSCYKISCILLGFVGLNLGCNILFFILLGCGLYILYEQIIVIESHLEDKNIKAMYELLFNKNIIFGIIVLIALYLGQISIAS</sequence>
<dbReference type="PANTHER" id="PTHR11048:SF28">
    <property type="entry name" value="4-HYDROXYBENZOATE POLYPRENYLTRANSFERASE, MITOCHONDRIAL"/>
    <property type="match status" value="1"/>
</dbReference>
<comment type="cofactor">
    <cofactor evidence="1">
        <name>Mg(2+)</name>
        <dbReference type="ChEBI" id="CHEBI:18420"/>
    </cofactor>
</comment>
<feature type="transmembrane region" description="Helical" evidence="9">
    <location>
        <begin position="121"/>
        <end position="136"/>
    </location>
</feature>
<name>A0ABZ0UQ26_9RICK</name>
<feature type="transmembrane region" description="Helical" evidence="9">
    <location>
        <begin position="279"/>
        <end position="297"/>
    </location>
</feature>
<dbReference type="RefSeq" id="WP_323721970.1">
    <property type="nucleotide sequence ID" value="NZ_CP110343.1"/>
</dbReference>
<dbReference type="Gene3D" id="1.10.357.140">
    <property type="entry name" value="UbiA prenyltransferase"/>
    <property type="match status" value="1"/>
</dbReference>
<comment type="similarity">
    <text evidence="3">Belongs to the UbiA prenyltransferase family.</text>
</comment>
<organism evidence="10 11">
    <name type="scientific">Candidatus Fokinia crypta</name>
    <dbReference type="NCBI Taxonomy" id="1920990"/>
    <lineage>
        <taxon>Bacteria</taxon>
        <taxon>Pseudomonadati</taxon>
        <taxon>Pseudomonadota</taxon>
        <taxon>Alphaproteobacteria</taxon>
        <taxon>Rickettsiales</taxon>
        <taxon>Candidatus Midichloriaceae</taxon>
        <taxon>Candidatus Fokinia</taxon>
    </lineage>
</organism>
<evidence type="ECO:0000313" key="10">
    <source>
        <dbReference type="EMBL" id="WPX97992.1"/>
    </source>
</evidence>